<reference evidence="7" key="1">
    <citation type="submission" date="2021-06" db="EMBL/GenBank/DDBJ databases">
        <authorList>
            <person name="Kallberg Y."/>
            <person name="Tangrot J."/>
            <person name="Rosling A."/>
        </authorList>
    </citation>
    <scope>NUCLEOTIDE SEQUENCE</scope>
    <source>
        <strain evidence="7">FL130A</strain>
    </source>
</reference>
<feature type="compositionally biased region" description="Polar residues" evidence="5">
    <location>
        <begin position="939"/>
        <end position="963"/>
    </location>
</feature>
<dbReference type="AlphaFoldDB" id="A0A9N8VBF3"/>
<evidence type="ECO:0000313" key="8">
    <source>
        <dbReference type="Proteomes" id="UP000789508"/>
    </source>
</evidence>
<evidence type="ECO:0000256" key="1">
    <source>
        <dbReference type="ARBA" id="ARBA00004123"/>
    </source>
</evidence>
<feature type="domain" description="Nucleoporin Nup159/Nup146 N-terminal" evidence="6">
    <location>
        <begin position="41"/>
        <end position="405"/>
    </location>
</feature>
<keyword evidence="2" id="KW-0813">Transport</keyword>
<protein>
    <submittedName>
        <fullName evidence="7">11760_t:CDS:1</fullName>
    </submittedName>
</protein>
<evidence type="ECO:0000259" key="6">
    <source>
        <dbReference type="Pfam" id="PF16755"/>
    </source>
</evidence>
<feature type="compositionally biased region" description="Low complexity" evidence="5">
    <location>
        <begin position="965"/>
        <end position="980"/>
    </location>
</feature>
<feature type="compositionally biased region" description="Polar residues" evidence="5">
    <location>
        <begin position="1053"/>
        <end position="1072"/>
    </location>
</feature>
<keyword evidence="3" id="KW-0539">Nucleus</keyword>
<sequence>MAENYMQEIDVDFFEFRFLQKNKNSISISPEPLDETKISTYASLLAISNKYGYLVAGTKAGFMITRTQSLRQAFKSETSETETVVQGSLEVKIPKGPVEILKISADELTVFAEIKGGIIQLFDVTTLLNGEASTFIPYREYSFNQTIRDIRPNPGPLPNVMAILFDKDGSIELKNFIEDKTISTISPKSVGDQISAMAWSPKGKHLMGGTASGKLIKFDTDGSSSTGIQPPPDLSEDGEAYRVLNVLWLEKSMFFVSYYPMVVSEDSAAMLYLVSSEQSPPTFTKIEATPWKSSRQDRQPYYFMETIRDWGSNIKNLVILADALSTDTACIASDDSGEWAYWILESSDAIVMPIPRFSNKYDDTLPFGMAIDFTDTEEWLTKFTDETVLVPPVPIVYIINDEGDLLAYRCFNKEAFEAQETCANMVVAQNIPSTGPSVLVNKHLPEPEQNVVVAGQVKPKPLSKITESPPEIGITQKKLIAPVSSDSDWQKQAAKFEALLKKNEKMIAGSGDQKNDTNRGSQLAFSTLKDMPPIHYKTPNKKVLPSPSKATLLNEDNIRDVERFLKELKKKTEQLKEDCIKQYRSKKYRPDLLTGHLYKDVKLLMQKFFMVKQKVSDLNDDITKAHRLIEYVGNAMDPESKPILPDRSIKSLSDEAMRSIRESLETIKDAAQVVEERIILLHDLIEEKKKKNIIGRSPLEMIESSIRNITITLMHWQKQLNTMGDEVQQLYAEKQKYRSQIEQQENIEQSLSSRELDISSYLRYSPEAGKQIDSYLKQTHMMKRIGNKLRNRKIPILTRPEEGDQGKATTASSKVIGNITTYSPNNILETSHKTRPPIIKADSLQTTYISSLSISDNPTKNILQTKESTREKRAPFYMKSKHVMRAPESETKSFFDESLQNKFINMNFLNGSPDETLGFGLPSPTPSSAQENFLAPATGETSYPPSATEKSVNNSSNETSDFGTPSPALSPAPASFLASANGETSFPPPASTSSQINTEENVTNETSDFGTPSPAPSPAPASFLASATGESSFPPASFLASATGESSFPPPASTSSQIDTKETVNSSSNETSGFGIPFPAPESFIAPATGGSSFPPSTSSQINAFGAPSTPISGLAQPTFGQPAFGQPAFGQPAFGQPAFGQPAFGQPAFGQPAFGQPAFGQPSFGQPAFGQPSFGQSSFPQNPSLAPLKAPSGGGFARFAASGTSGAIGFGKSPDPNATPSTTNTNMPNNPSFTQFRG</sequence>
<feature type="compositionally biased region" description="Low complexity" evidence="5">
    <location>
        <begin position="1086"/>
        <end position="1100"/>
    </location>
</feature>
<keyword evidence="8" id="KW-1185">Reference proteome</keyword>
<feature type="compositionally biased region" description="Low complexity" evidence="5">
    <location>
        <begin position="1020"/>
        <end position="1042"/>
    </location>
</feature>
<feature type="coiled-coil region" evidence="4">
    <location>
        <begin position="720"/>
        <end position="754"/>
    </location>
</feature>
<dbReference type="InterPro" id="IPR039462">
    <property type="entry name" value="Nup159/Nup146_N"/>
</dbReference>
<dbReference type="SUPFAM" id="SSF117289">
    <property type="entry name" value="Nucleoporin domain"/>
    <property type="match status" value="1"/>
</dbReference>
<organism evidence="7 8">
    <name type="scientific">Ambispora leptoticha</name>
    <dbReference type="NCBI Taxonomy" id="144679"/>
    <lineage>
        <taxon>Eukaryota</taxon>
        <taxon>Fungi</taxon>
        <taxon>Fungi incertae sedis</taxon>
        <taxon>Mucoromycota</taxon>
        <taxon>Glomeromycotina</taxon>
        <taxon>Glomeromycetes</taxon>
        <taxon>Archaeosporales</taxon>
        <taxon>Ambisporaceae</taxon>
        <taxon>Ambispora</taxon>
    </lineage>
</organism>
<feature type="compositionally biased region" description="Polar residues" evidence="5">
    <location>
        <begin position="1174"/>
        <end position="1185"/>
    </location>
</feature>
<evidence type="ECO:0000256" key="4">
    <source>
        <dbReference type="SAM" id="Coils"/>
    </source>
</evidence>
<dbReference type="Proteomes" id="UP000789508">
    <property type="component" value="Unassembled WGS sequence"/>
</dbReference>
<feature type="compositionally biased region" description="Low complexity" evidence="5">
    <location>
        <begin position="1198"/>
        <end position="1239"/>
    </location>
</feature>
<proteinExistence type="predicted"/>
<dbReference type="Pfam" id="PF16755">
    <property type="entry name" value="Beta-prop_NUP159_NUP214"/>
    <property type="match status" value="1"/>
</dbReference>
<name>A0A9N8VBF3_9GLOM</name>
<comment type="caution">
    <text evidence="7">The sequence shown here is derived from an EMBL/GenBank/DDBJ whole genome shotgun (WGS) entry which is preliminary data.</text>
</comment>
<dbReference type="InterPro" id="IPR015943">
    <property type="entry name" value="WD40/YVTN_repeat-like_dom_sf"/>
</dbReference>
<dbReference type="Gene3D" id="2.130.10.10">
    <property type="entry name" value="YVTN repeat-like/Quinoprotein amine dehydrogenase"/>
    <property type="match status" value="1"/>
</dbReference>
<accession>A0A9N8VBF3</accession>
<feature type="region of interest" description="Disordered" evidence="5">
    <location>
        <begin position="1136"/>
        <end position="1239"/>
    </location>
</feature>
<feature type="region of interest" description="Disordered" evidence="5">
    <location>
        <begin position="915"/>
        <end position="1111"/>
    </location>
</feature>
<dbReference type="OrthoDB" id="248320at2759"/>
<evidence type="ECO:0000256" key="3">
    <source>
        <dbReference type="ARBA" id="ARBA00023242"/>
    </source>
</evidence>
<evidence type="ECO:0000313" key="7">
    <source>
        <dbReference type="EMBL" id="CAG8445249.1"/>
    </source>
</evidence>
<feature type="compositionally biased region" description="Polar residues" evidence="5">
    <location>
        <begin position="991"/>
        <end position="1010"/>
    </location>
</feature>
<comment type="subcellular location">
    <subcellularLocation>
        <location evidence="1">Nucleus</location>
    </subcellularLocation>
</comment>
<evidence type="ECO:0000256" key="5">
    <source>
        <dbReference type="SAM" id="MobiDB-lite"/>
    </source>
</evidence>
<keyword evidence="4" id="KW-0175">Coiled coil</keyword>
<gene>
    <name evidence="7" type="ORF">ALEPTO_LOCUS627</name>
</gene>
<dbReference type="GO" id="GO:0005634">
    <property type="term" value="C:nucleus"/>
    <property type="evidence" value="ECO:0007669"/>
    <property type="project" value="UniProtKB-SubCell"/>
</dbReference>
<dbReference type="EMBL" id="CAJVPS010000047">
    <property type="protein sequence ID" value="CAG8445249.1"/>
    <property type="molecule type" value="Genomic_DNA"/>
</dbReference>
<evidence type="ECO:0000256" key="2">
    <source>
        <dbReference type="ARBA" id="ARBA00022448"/>
    </source>
</evidence>